<dbReference type="PANTHER" id="PTHR30154:SF34">
    <property type="entry name" value="TRANSCRIPTIONAL REGULATOR AZLB"/>
    <property type="match status" value="1"/>
</dbReference>
<dbReference type="InterPro" id="IPR036388">
    <property type="entry name" value="WH-like_DNA-bd_sf"/>
</dbReference>
<dbReference type="Gene3D" id="1.10.10.10">
    <property type="entry name" value="Winged helix-like DNA-binding domain superfamily/Winged helix DNA-binding domain"/>
    <property type="match status" value="1"/>
</dbReference>
<dbReference type="InterPro" id="IPR019885">
    <property type="entry name" value="Tscrpt_reg_HTH_AsnC-type_CS"/>
</dbReference>
<dbReference type="Pfam" id="PF13412">
    <property type="entry name" value="HTH_24"/>
    <property type="match status" value="1"/>
</dbReference>
<dbReference type="InterPro" id="IPR019887">
    <property type="entry name" value="Tscrpt_reg_AsnC/Lrp_C"/>
</dbReference>
<dbReference type="SMART" id="SM00344">
    <property type="entry name" value="HTH_ASNC"/>
    <property type="match status" value="1"/>
</dbReference>
<keyword evidence="1" id="KW-0805">Transcription regulation</keyword>
<evidence type="ECO:0000259" key="4">
    <source>
        <dbReference type="PROSITE" id="PS50956"/>
    </source>
</evidence>
<dbReference type="SUPFAM" id="SSF46785">
    <property type="entry name" value="Winged helix' DNA-binding domain"/>
    <property type="match status" value="1"/>
</dbReference>
<dbReference type="GO" id="GO:0005829">
    <property type="term" value="C:cytosol"/>
    <property type="evidence" value="ECO:0007669"/>
    <property type="project" value="TreeGrafter"/>
</dbReference>
<dbReference type="RefSeq" id="WP_257630074.1">
    <property type="nucleotide sequence ID" value="NZ_JANIIC010000004.1"/>
</dbReference>
<dbReference type="FunFam" id="1.10.10.10:FF:000186">
    <property type="entry name" value="AsnC family transcriptional regulator"/>
    <property type="match status" value="1"/>
</dbReference>
<dbReference type="InterPro" id="IPR011008">
    <property type="entry name" value="Dimeric_a/b-barrel"/>
</dbReference>
<dbReference type="SUPFAM" id="SSF54909">
    <property type="entry name" value="Dimeric alpha+beta barrel"/>
    <property type="match status" value="1"/>
</dbReference>
<keyword evidence="2" id="KW-0238">DNA-binding</keyword>
<dbReference type="GO" id="GO:0043565">
    <property type="term" value="F:sequence-specific DNA binding"/>
    <property type="evidence" value="ECO:0007669"/>
    <property type="project" value="InterPro"/>
</dbReference>
<evidence type="ECO:0000313" key="5">
    <source>
        <dbReference type="EMBL" id="MCQ8828603.1"/>
    </source>
</evidence>
<dbReference type="InterPro" id="IPR036390">
    <property type="entry name" value="WH_DNA-bd_sf"/>
</dbReference>
<protein>
    <submittedName>
        <fullName evidence="5">Lrp/AsnC family transcriptional regulator</fullName>
    </submittedName>
</protein>
<gene>
    <name evidence="5" type="ORF">NQU54_05790</name>
</gene>
<accession>A0A9X2LRR2</accession>
<evidence type="ECO:0000256" key="1">
    <source>
        <dbReference type="ARBA" id="ARBA00023015"/>
    </source>
</evidence>
<keyword evidence="3" id="KW-0804">Transcription</keyword>
<evidence type="ECO:0000313" key="6">
    <source>
        <dbReference type="Proteomes" id="UP001142400"/>
    </source>
</evidence>
<dbReference type="EMBL" id="JANIIC010000004">
    <property type="protein sequence ID" value="MCQ8828603.1"/>
    <property type="molecule type" value="Genomic_DNA"/>
</dbReference>
<proteinExistence type="predicted"/>
<dbReference type="PANTHER" id="PTHR30154">
    <property type="entry name" value="LEUCINE-RESPONSIVE REGULATORY PROTEIN"/>
    <property type="match status" value="1"/>
</dbReference>
<dbReference type="InterPro" id="IPR011991">
    <property type="entry name" value="ArsR-like_HTH"/>
</dbReference>
<dbReference type="Proteomes" id="UP001142400">
    <property type="component" value="Unassembled WGS sequence"/>
</dbReference>
<keyword evidence="6" id="KW-1185">Reference proteome</keyword>
<feature type="domain" description="HTH asnC-type" evidence="4">
    <location>
        <begin position="1"/>
        <end position="62"/>
    </location>
</feature>
<organism evidence="5 6">
    <name type="scientific">Streptomyces malaysiensis subsp. samsunensis</name>
    <dbReference type="NCBI Taxonomy" id="459658"/>
    <lineage>
        <taxon>Bacteria</taxon>
        <taxon>Bacillati</taxon>
        <taxon>Actinomycetota</taxon>
        <taxon>Actinomycetes</taxon>
        <taxon>Kitasatosporales</taxon>
        <taxon>Streptomycetaceae</taxon>
        <taxon>Streptomyces</taxon>
        <taxon>Streptomyces violaceusniger group</taxon>
    </lineage>
</organism>
<evidence type="ECO:0000256" key="2">
    <source>
        <dbReference type="ARBA" id="ARBA00023125"/>
    </source>
</evidence>
<sequence length="160" mass="17390">MDKTDRAILAHLMTDGRLANTELADLVGLSPSPCLRRVRQLESSGVITGYHASVDPAAIGRGFHVLVHVEMAVQDRSTIEAFEAAIADLDEVVHCLRLFGQPDYVLWVAVPDIEKYERFYMAQLTGLPGVARTNSQFTMKTVKSTPGLPVPALASHPGHG</sequence>
<evidence type="ECO:0000256" key="3">
    <source>
        <dbReference type="ARBA" id="ARBA00023163"/>
    </source>
</evidence>
<dbReference type="PRINTS" id="PR00033">
    <property type="entry name" value="HTHASNC"/>
</dbReference>
<dbReference type="CDD" id="cd00090">
    <property type="entry name" value="HTH_ARSR"/>
    <property type="match status" value="1"/>
</dbReference>
<reference evidence="5" key="1">
    <citation type="submission" date="2022-06" db="EMBL/GenBank/DDBJ databases">
        <title>WGS of actinobacteria.</title>
        <authorList>
            <person name="Thawai C."/>
        </authorList>
    </citation>
    <scope>NUCLEOTIDE SEQUENCE</scope>
    <source>
        <strain evidence="5">DSM 42010</strain>
    </source>
</reference>
<dbReference type="AlphaFoldDB" id="A0A9X2LRR2"/>
<dbReference type="Gene3D" id="3.30.70.920">
    <property type="match status" value="1"/>
</dbReference>
<dbReference type="PROSITE" id="PS00519">
    <property type="entry name" value="HTH_ASNC_1"/>
    <property type="match status" value="1"/>
</dbReference>
<name>A0A9X2LRR2_STRMQ</name>
<dbReference type="InterPro" id="IPR019888">
    <property type="entry name" value="Tscrpt_reg_AsnC-like"/>
</dbReference>
<dbReference type="PROSITE" id="PS50956">
    <property type="entry name" value="HTH_ASNC_2"/>
    <property type="match status" value="1"/>
</dbReference>
<dbReference type="GO" id="GO:0043200">
    <property type="term" value="P:response to amino acid"/>
    <property type="evidence" value="ECO:0007669"/>
    <property type="project" value="TreeGrafter"/>
</dbReference>
<dbReference type="Pfam" id="PF01037">
    <property type="entry name" value="AsnC_trans_reg"/>
    <property type="match status" value="1"/>
</dbReference>
<dbReference type="InterPro" id="IPR000485">
    <property type="entry name" value="AsnC-type_HTH_dom"/>
</dbReference>
<comment type="caution">
    <text evidence="5">The sequence shown here is derived from an EMBL/GenBank/DDBJ whole genome shotgun (WGS) entry which is preliminary data.</text>
</comment>